<evidence type="ECO:0000313" key="4">
    <source>
        <dbReference type="Proteomes" id="UP000217005"/>
    </source>
</evidence>
<feature type="region of interest" description="Disordered" evidence="1">
    <location>
        <begin position="128"/>
        <end position="159"/>
    </location>
</feature>
<evidence type="ECO:0000256" key="2">
    <source>
        <dbReference type="SAM" id="SignalP"/>
    </source>
</evidence>
<dbReference type="SUPFAM" id="SSF110087">
    <property type="entry name" value="DR1885-like metal-binding protein"/>
    <property type="match status" value="1"/>
</dbReference>
<name>A0A261SU27_9BORD</name>
<dbReference type="PANTHER" id="PTHR36302:SF1">
    <property type="entry name" value="COPPER CHAPERONE PCU(A)C"/>
    <property type="match status" value="1"/>
</dbReference>
<dbReference type="InterPro" id="IPR036182">
    <property type="entry name" value="PCuAC_sf"/>
</dbReference>
<keyword evidence="2" id="KW-0732">Signal</keyword>
<dbReference type="PANTHER" id="PTHR36302">
    <property type="entry name" value="BLR7088 PROTEIN"/>
    <property type="match status" value="1"/>
</dbReference>
<organism evidence="3 4">
    <name type="scientific">Bordetella genomosp. 1</name>
    <dbReference type="NCBI Taxonomy" id="1395607"/>
    <lineage>
        <taxon>Bacteria</taxon>
        <taxon>Pseudomonadati</taxon>
        <taxon>Pseudomonadota</taxon>
        <taxon>Betaproteobacteria</taxon>
        <taxon>Burkholderiales</taxon>
        <taxon>Alcaligenaceae</taxon>
        <taxon>Bordetella</taxon>
    </lineage>
</organism>
<accession>A0A261SU27</accession>
<dbReference type="InterPro" id="IPR058248">
    <property type="entry name" value="Lxx211020-like"/>
</dbReference>
<feature type="signal peptide" evidence="2">
    <location>
        <begin position="1"/>
        <end position="22"/>
    </location>
</feature>
<dbReference type="Proteomes" id="UP000217005">
    <property type="component" value="Unassembled WGS sequence"/>
</dbReference>
<proteinExistence type="predicted"/>
<evidence type="ECO:0000256" key="1">
    <source>
        <dbReference type="SAM" id="MobiDB-lite"/>
    </source>
</evidence>
<sequence>MKFITLTLGAALLAAASLPAAAQLSVDDAWIRATVPGQKSTGAFMTLRAQADTRLVGAQSEVARSTEVHEMRMDGDVMRMRQVEAVPVPAGEAVELKPGGYHIMLMDVHRQMKTGEVVPLTLITESADGQRHSQQVDATVRPLTTARDGTPHATPAMKH</sequence>
<dbReference type="Pfam" id="PF04314">
    <property type="entry name" value="PCuAC"/>
    <property type="match status" value="1"/>
</dbReference>
<dbReference type="InterPro" id="IPR007410">
    <property type="entry name" value="LpqE-like"/>
</dbReference>
<dbReference type="Gene3D" id="2.60.40.1890">
    <property type="entry name" value="PCu(A)C copper chaperone"/>
    <property type="match status" value="1"/>
</dbReference>
<dbReference type="RefSeq" id="WP_094824600.1">
    <property type="nucleotide sequence ID" value="NZ_NEVL01000001.1"/>
</dbReference>
<dbReference type="OrthoDB" id="9796962at2"/>
<reference evidence="3 4" key="1">
    <citation type="submission" date="2017-05" db="EMBL/GenBank/DDBJ databases">
        <title>Complete and WGS of Bordetella genogroups.</title>
        <authorList>
            <person name="Spilker T."/>
            <person name="LiPuma J."/>
        </authorList>
    </citation>
    <scope>NUCLEOTIDE SEQUENCE [LARGE SCALE GENOMIC DNA]</scope>
    <source>
        <strain evidence="3 4">AU17610</strain>
    </source>
</reference>
<dbReference type="AlphaFoldDB" id="A0A261SU27"/>
<evidence type="ECO:0000313" key="3">
    <source>
        <dbReference type="EMBL" id="OZI40482.1"/>
    </source>
</evidence>
<gene>
    <name evidence="3" type="ORF">CEG14_01565</name>
</gene>
<comment type="caution">
    <text evidence="3">The sequence shown here is derived from an EMBL/GenBank/DDBJ whole genome shotgun (WGS) entry which is preliminary data.</text>
</comment>
<dbReference type="EMBL" id="NEVL01000001">
    <property type="protein sequence ID" value="OZI40482.1"/>
    <property type="molecule type" value="Genomic_DNA"/>
</dbReference>
<protein>
    <submittedName>
        <fullName evidence="3">Transporter</fullName>
    </submittedName>
</protein>
<feature type="chain" id="PRO_5012921429" evidence="2">
    <location>
        <begin position="23"/>
        <end position="159"/>
    </location>
</feature>